<evidence type="ECO:0000256" key="1">
    <source>
        <dbReference type="SAM" id="Phobius"/>
    </source>
</evidence>
<organism evidence="2">
    <name type="scientific">Arundo donax</name>
    <name type="common">Giant reed</name>
    <name type="synonym">Donax arundinaceus</name>
    <dbReference type="NCBI Taxonomy" id="35708"/>
    <lineage>
        <taxon>Eukaryota</taxon>
        <taxon>Viridiplantae</taxon>
        <taxon>Streptophyta</taxon>
        <taxon>Embryophyta</taxon>
        <taxon>Tracheophyta</taxon>
        <taxon>Spermatophyta</taxon>
        <taxon>Magnoliopsida</taxon>
        <taxon>Liliopsida</taxon>
        <taxon>Poales</taxon>
        <taxon>Poaceae</taxon>
        <taxon>PACMAD clade</taxon>
        <taxon>Arundinoideae</taxon>
        <taxon>Arundineae</taxon>
        <taxon>Arundo</taxon>
    </lineage>
</organism>
<evidence type="ECO:0000313" key="2">
    <source>
        <dbReference type="EMBL" id="JAD80237.1"/>
    </source>
</evidence>
<dbReference type="EMBL" id="GBRH01217658">
    <property type="protein sequence ID" value="JAD80237.1"/>
    <property type="molecule type" value="Transcribed_RNA"/>
</dbReference>
<name>A0A0A9D906_ARUDO</name>
<keyword evidence="1" id="KW-0812">Transmembrane</keyword>
<proteinExistence type="predicted"/>
<reference evidence="2" key="2">
    <citation type="journal article" date="2015" name="Data Brief">
        <title>Shoot transcriptome of the giant reed, Arundo donax.</title>
        <authorList>
            <person name="Barrero R.A."/>
            <person name="Guerrero F.D."/>
            <person name="Moolhuijzen P."/>
            <person name="Goolsby J.A."/>
            <person name="Tidwell J."/>
            <person name="Bellgard S.E."/>
            <person name="Bellgard M.I."/>
        </authorList>
    </citation>
    <scope>NUCLEOTIDE SEQUENCE</scope>
    <source>
        <tissue evidence="2">Shoot tissue taken approximately 20 cm above the soil surface</tissue>
    </source>
</reference>
<keyword evidence="1" id="KW-1133">Transmembrane helix</keyword>
<reference evidence="2" key="1">
    <citation type="submission" date="2014-09" db="EMBL/GenBank/DDBJ databases">
        <authorList>
            <person name="Magalhaes I.L.F."/>
            <person name="Oliveira U."/>
            <person name="Santos F.R."/>
            <person name="Vidigal T.H.D.A."/>
            <person name="Brescovit A.D."/>
            <person name="Santos A.J."/>
        </authorList>
    </citation>
    <scope>NUCLEOTIDE SEQUENCE</scope>
    <source>
        <tissue evidence="2">Shoot tissue taken approximately 20 cm above the soil surface</tissue>
    </source>
</reference>
<keyword evidence="1" id="KW-0472">Membrane</keyword>
<dbReference type="AlphaFoldDB" id="A0A0A9D906"/>
<accession>A0A0A9D906</accession>
<feature type="transmembrane region" description="Helical" evidence="1">
    <location>
        <begin position="72"/>
        <end position="95"/>
    </location>
</feature>
<sequence>MAVQISATNPYSIRKHMFQNTTSSLFATLRKGGSNKDILLAAAINFSDPPPVLACSNVTILNLDWSIMNMTVFIFIGNTTKFSTLRVGVLVIFILTPK</sequence>
<protein>
    <submittedName>
        <fullName evidence="2">Uncharacterized protein</fullName>
    </submittedName>
</protein>